<dbReference type="InterPro" id="IPR002298">
    <property type="entry name" value="DNA_polymerase_A"/>
</dbReference>
<dbReference type="SUPFAM" id="SSF47807">
    <property type="entry name" value="5' to 3' exonuclease, C-terminal subdomain"/>
    <property type="match status" value="1"/>
</dbReference>
<evidence type="ECO:0000256" key="14">
    <source>
        <dbReference type="ARBA" id="ARBA00023204"/>
    </source>
</evidence>
<evidence type="ECO:0000313" key="21">
    <source>
        <dbReference type="EMBL" id="MBB4633336.1"/>
    </source>
</evidence>
<evidence type="ECO:0000256" key="12">
    <source>
        <dbReference type="ARBA" id="ARBA00022932"/>
    </source>
</evidence>
<keyword evidence="14 17" id="KW-0234">DNA repair</keyword>
<dbReference type="GO" id="GO:0006261">
    <property type="term" value="P:DNA-templated DNA replication"/>
    <property type="evidence" value="ECO:0007669"/>
    <property type="project" value="UniProtKB-UniRule"/>
</dbReference>
<dbReference type="InterPro" id="IPR019760">
    <property type="entry name" value="DNA-dir_DNA_pol_A_CS"/>
</dbReference>
<evidence type="ECO:0000256" key="1">
    <source>
        <dbReference type="ARBA" id="ARBA00007705"/>
    </source>
</evidence>
<evidence type="ECO:0000256" key="11">
    <source>
        <dbReference type="ARBA" id="ARBA00022839"/>
    </source>
</evidence>
<organism evidence="21 22">
    <name type="scientific">Sphingosinicella soli</name>
    <dbReference type="NCBI Taxonomy" id="333708"/>
    <lineage>
        <taxon>Bacteria</taxon>
        <taxon>Pseudomonadati</taxon>
        <taxon>Pseudomonadota</taxon>
        <taxon>Alphaproteobacteria</taxon>
        <taxon>Sphingomonadales</taxon>
        <taxon>Sphingosinicellaceae</taxon>
        <taxon>Sphingosinicella</taxon>
    </lineage>
</organism>
<dbReference type="SMART" id="SM00279">
    <property type="entry name" value="HhH2"/>
    <property type="match status" value="1"/>
</dbReference>
<feature type="domain" description="3'-5' exonuclease" evidence="18">
    <location>
        <begin position="323"/>
        <end position="521"/>
    </location>
</feature>
<dbReference type="PROSITE" id="PS00447">
    <property type="entry name" value="DNA_POLYMERASE_A"/>
    <property type="match status" value="1"/>
</dbReference>
<keyword evidence="13 17" id="KW-0238">DNA-binding</keyword>
<dbReference type="CDD" id="cd08637">
    <property type="entry name" value="DNA_pol_A_pol_I_C"/>
    <property type="match status" value="1"/>
</dbReference>
<dbReference type="InterPro" id="IPR018320">
    <property type="entry name" value="DNA_polymerase_1"/>
</dbReference>
<dbReference type="Pfam" id="PF01612">
    <property type="entry name" value="DNA_pol_A_exo1"/>
    <property type="match status" value="1"/>
</dbReference>
<dbReference type="InterPro" id="IPR002562">
    <property type="entry name" value="3'-5'_exonuclease_dom"/>
</dbReference>
<dbReference type="EMBL" id="JACHNZ010000040">
    <property type="protein sequence ID" value="MBB4633336.1"/>
    <property type="molecule type" value="Genomic_DNA"/>
</dbReference>
<dbReference type="Gene3D" id="3.30.70.370">
    <property type="match status" value="1"/>
</dbReference>
<keyword evidence="8" id="KW-0540">Nuclease</keyword>
<dbReference type="Gene3D" id="3.40.50.1010">
    <property type="entry name" value="5'-nuclease"/>
    <property type="match status" value="1"/>
</dbReference>
<keyword evidence="10 17" id="KW-0378">Hydrolase</keyword>
<evidence type="ECO:0000259" key="18">
    <source>
        <dbReference type="SMART" id="SM00474"/>
    </source>
</evidence>
<dbReference type="InterPro" id="IPR020045">
    <property type="entry name" value="DNA_polI_H3TH"/>
</dbReference>
<evidence type="ECO:0000256" key="2">
    <source>
        <dbReference type="ARBA" id="ARBA00011541"/>
    </source>
</evidence>
<dbReference type="SUPFAM" id="SSF88723">
    <property type="entry name" value="PIN domain-like"/>
    <property type="match status" value="1"/>
</dbReference>
<dbReference type="NCBIfam" id="NF004397">
    <property type="entry name" value="PRK05755.1"/>
    <property type="match status" value="1"/>
</dbReference>
<dbReference type="PRINTS" id="PR00868">
    <property type="entry name" value="DNAPOLI"/>
</dbReference>
<feature type="domain" description="5'-3' exonuclease" evidence="19">
    <location>
        <begin position="6"/>
        <end position="265"/>
    </location>
</feature>
<evidence type="ECO:0000256" key="17">
    <source>
        <dbReference type="RuleBase" id="RU004460"/>
    </source>
</evidence>
<comment type="catalytic activity">
    <reaction evidence="15 17">
        <text>DNA(n) + a 2'-deoxyribonucleoside 5'-triphosphate = DNA(n+1) + diphosphate</text>
        <dbReference type="Rhea" id="RHEA:22508"/>
        <dbReference type="Rhea" id="RHEA-COMP:17339"/>
        <dbReference type="Rhea" id="RHEA-COMP:17340"/>
        <dbReference type="ChEBI" id="CHEBI:33019"/>
        <dbReference type="ChEBI" id="CHEBI:61560"/>
        <dbReference type="ChEBI" id="CHEBI:173112"/>
        <dbReference type="EC" id="2.7.7.7"/>
    </reaction>
</comment>
<dbReference type="InterPro" id="IPR002421">
    <property type="entry name" value="5-3_exonuclease"/>
</dbReference>
<dbReference type="CDD" id="cd06139">
    <property type="entry name" value="DNA_polA_I_Ecoli_like_exo"/>
    <property type="match status" value="1"/>
</dbReference>
<keyword evidence="9 17" id="KW-0227">DNA damage</keyword>
<dbReference type="FunFam" id="1.20.1060.10:FF:000001">
    <property type="entry name" value="DNA polymerase I"/>
    <property type="match status" value="1"/>
</dbReference>
<dbReference type="SUPFAM" id="SSF56672">
    <property type="entry name" value="DNA/RNA polymerases"/>
    <property type="match status" value="1"/>
</dbReference>
<dbReference type="FunFam" id="1.10.150.20:FF:000003">
    <property type="entry name" value="DNA polymerase I"/>
    <property type="match status" value="1"/>
</dbReference>
<dbReference type="FunFam" id="1.10.150.20:FF:000002">
    <property type="entry name" value="DNA polymerase I"/>
    <property type="match status" value="1"/>
</dbReference>
<evidence type="ECO:0000256" key="8">
    <source>
        <dbReference type="ARBA" id="ARBA00022722"/>
    </source>
</evidence>
<keyword evidence="7 17" id="KW-0235">DNA replication</keyword>
<protein>
    <recommendedName>
        <fullName evidence="4 16">DNA polymerase I</fullName>
        <ecNumber evidence="3 16">2.7.7.7</ecNumber>
    </recommendedName>
</protein>
<evidence type="ECO:0000256" key="16">
    <source>
        <dbReference type="NCBIfam" id="TIGR00593"/>
    </source>
</evidence>
<dbReference type="NCBIfam" id="TIGR00593">
    <property type="entry name" value="pola"/>
    <property type="match status" value="1"/>
</dbReference>
<dbReference type="SMART" id="SM00482">
    <property type="entry name" value="POLAc"/>
    <property type="match status" value="1"/>
</dbReference>
<accession>A0A7W7F7E3</accession>
<dbReference type="PANTHER" id="PTHR10133">
    <property type="entry name" value="DNA POLYMERASE I"/>
    <property type="match status" value="1"/>
</dbReference>
<dbReference type="InterPro" id="IPR036279">
    <property type="entry name" value="5-3_exonuclease_C_sf"/>
</dbReference>
<dbReference type="CDD" id="cd09859">
    <property type="entry name" value="PIN_53EXO"/>
    <property type="match status" value="1"/>
</dbReference>
<dbReference type="InterPro" id="IPR036397">
    <property type="entry name" value="RNaseH_sf"/>
</dbReference>
<reference evidence="21 22" key="1">
    <citation type="submission" date="2020-08" db="EMBL/GenBank/DDBJ databases">
        <title>Genomic Encyclopedia of Type Strains, Phase IV (KMG-IV): sequencing the most valuable type-strain genomes for metagenomic binning, comparative biology and taxonomic classification.</title>
        <authorList>
            <person name="Goeker M."/>
        </authorList>
    </citation>
    <scope>NUCLEOTIDE SEQUENCE [LARGE SCALE GENOMIC DNA]</scope>
    <source>
        <strain evidence="21 22">DSM 17328</strain>
    </source>
</reference>
<dbReference type="FunFam" id="3.30.420.10:FF:000026">
    <property type="entry name" value="DNA polymerase I"/>
    <property type="match status" value="1"/>
</dbReference>
<dbReference type="InterPro" id="IPR020046">
    <property type="entry name" value="5-3_exonucl_a-hlix_arch_N"/>
</dbReference>
<comment type="subunit">
    <text evidence="2">Single-chain monomer with multiple functions.</text>
</comment>
<dbReference type="Pfam" id="PF02739">
    <property type="entry name" value="5_3_exonuc_N"/>
    <property type="match status" value="1"/>
</dbReference>
<dbReference type="Gene3D" id="1.20.1060.10">
    <property type="entry name" value="Taq DNA Polymerase, Chain T, domain 4"/>
    <property type="match status" value="1"/>
</dbReference>
<dbReference type="Gene3D" id="1.10.150.20">
    <property type="entry name" value="5' to 3' exonuclease, C-terminal subdomain"/>
    <property type="match status" value="2"/>
</dbReference>
<evidence type="ECO:0000256" key="15">
    <source>
        <dbReference type="ARBA" id="ARBA00049244"/>
    </source>
</evidence>
<dbReference type="AlphaFoldDB" id="A0A7W7F7E3"/>
<evidence type="ECO:0000256" key="3">
    <source>
        <dbReference type="ARBA" id="ARBA00012417"/>
    </source>
</evidence>
<dbReference type="InterPro" id="IPR029060">
    <property type="entry name" value="PIN-like_dom_sf"/>
</dbReference>
<dbReference type="SUPFAM" id="SSF53098">
    <property type="entry name" value="Ribonuclease H-like"/>
    <property type="match status" value="1"/>
</dbReference>
<evidence type="ECO:0000256" key="9">
    <source>
        <dbReference type="ARBA" id="ARBA00022763"/>
    </source>
</evidence>
<evidence type="ECO:0000256" key="10">
    <source>
        <dbReference type="ARBA" id="ARBA00022801"/>
    </source>
</evidence>
<dbReference type="InterPro" id="IPR008918">
    <property type="entry name" value="HhH2"/>
</dbReference>
<gene>
    <name evidence="17" type="primary">polA</name>
    <name evidence="21" type="ORF">GGQ98_002971</name>
</gene>
<evidence type="ECO:0000256" key="7">
    <source>
        <dbReference type="ARBA" id="ARBA00022705"/>
    </source>
</evidence>
<dbReference type="RefSeq" id="WP_184070850.1">
    <property type="nucleotide sequence ID" value="NZ_JACHNZ010000040.1"/>
</dbReference>
<dbReference type="GO" id="GO:0003887">
    <property type="term" value="F:DNA-directed DNA polymerase activity"/>
    <property type="evidence" value="ECO:0007669"/>
    <property type="project" value="UniProtKB-UniRule"/>
</dbReference>
<keyword evidence="11 17" id="KW-0269">Exonuclease</keyword>
<dbReference type="InterPro" id="IPR001098">
    <property type="entry name" value="DNA-dir_DNA_pol_A_palm_dom"/>
</dbReference>
<comment type="caution">
    <text evidence="21">The sequence shown here is derived from an EMBL/GenBank/DDBJ whole genome shotgun (WGS) entry which is preliminary data.</text>
</comment>
<dbReference type="Pfam" id="PF01367">
    <property type="entry name" value="5_3_exonuc"/>
    <property type="match status" value="1"/>
</dbReference>
<dbReference type="Gene3D" id="3.30.420.10">
    <property type="entry name" value="Ribonuclease H-like superfamily/Ribonuclease H"/>
    <property type="match status" value="1"/>
</dbReference>
<dbReference type="PANTHER" id="PTHR10133:SF27">
    <property type="entry name" value="DNA POLYMERASE NU"/>
    <property type="match status" value="1"/>
</dbReference>
<feature type="domain" description="DNA-directed DNA polymerase family A palm" evidence="20">
    <location>
        <begin position="691"/>
        <end position="898"/>
    </location>
</feature>
<evidence type="ECO:0000256" key="4">
    <source>
        <dbReference type="ARBA" id="ARBA00020311"/>
    </source>
</evidence>
<proteinExistence type="inferred from homology"/>
<dbReference type="GO" id="GO:0008408">
    <property type="term" value="F:3'-5' exonuclease activity"/>
    <property type="evidence" value="ECO:0007669"/>
    <property type="project" value="UniProtKB-UniRule"/>
</dbReference>
<evidence type="ECO:0000256" key="5">
    <source>
        <dbReference type="ARBA" id="ARBA00022679"/>
    </source>
</evidence>
<comment type="similarity">
    <text evidence="1 17">Belongs to the DNA polymerase type-A family.</text>
</comment>
<evidence type="ECO:0000259" key="19">
    <source>
        <dbReference type="SMART" id="SM00475"/>
    </source>
</evidence>
<dbReference type="InterPro" id="IPR012337">
    <property type="entry name" value="RNaseH-like_sf"/>
</dbReference>
<keyword evidence="22" id="KW-1185">Reference proteome</keyword>
<comment type="function">
    <text evidence="17">In addition to polymerase activity, this DNA polymerase exhibits 3'-5' and 5'-3' exonuclease activity.</text>
</comment>
<keyword evidence="5 17" id="KW-0808">Transferase</keyword>
<evidence type="ECO:0000313" key="22">
    <source>
        <dbReference type="Proteomes" id="UP000566324"/>
    </source>
</evidence>
<evidence type="ECO:0000256" key="13">
    <source>
        <dbReference type="ARBA" id="ARBA00023125"/>
    </source>
</evidence>
<dbReference type="InterPro" id="IPR043502">
    <property type="entry name" value="DNA/RNA_pol_sf"/>
</dbReference>
<evidence type="ECO:0000259" key="20">
    <source>
        <dbReference type="SMART" id="SM00482"/>
    </source>
</evidence>
<dbReference type="SMART" id="SM00474">
    <property type="entry name" value="35EXOc"/>
    <property type="match status" value="1"/>
</dbReference>
<dbReference type="SMART" id="SM00475">
    <property type="entry name" value="53EXOc"/>
    <property type="match status" value="1"/>
</dbReference>
<dbReference type="EC" id="2.7.7.7" evidence="3 16"/>
<dbReference type="GO" id="GO:0008409">
    <property type="term" value="F:5'-3' exonuclease activity"/>
    <property type="evidence" value="ECO:0007669"/>
    <property type="project" value="UniProtKB-UniRule"/>
</dbReference>
<dbReference type="Pfam" id="PF00476">
    <property type="entry name" value="DNA_pol_A"/>
    <property type="match status" value="1"/>
</dbReference>
<dbReference type="Proteomes" id="UP000566324">
    <property type="component" value="Unassembled WGS sequence"/>
</dbReference>
<name>A0A7W7F7E3_9SPHN</name>
<keyword evidence="12 17" id="KW-0239">DNA-directed DNA polymerase</keyword>
<dbReference type="GO" id="GO:0003677">
    <property type="term" value="F:DNA binding"/>
    <property type="evidence" value="ECO:0007669"/>
    <property type="project" value="UniProtKB-UniRule"/>
</dbReference>
<dbReference type="CDD" id="cd09898">
    <property type="entry name" value="H3TH_53EXO"/>
    <property type="match status" value="1"/>
</dbReference>
<dbReference type="GO" id="GO:0006302">
    <property type="term" value="P:double-strand break repair"/>
    <property type="evidence" value="ECO:0007669"/>
    <property type="project" value="TreeGrafter"/>
</dbReference>
<sequence length="938" mass="102470">MTDASKHLYLVDGSSFIFRAYHRLPPLTDPEGTPVNAVFGFTAMLWKLIEELNRGESPTHLAVILDASKRSFRMEIYPEYKANRPEPPEDLIPQFPLIRDAVRAFSVPCIEEIGIEADDIIAAYAVKAREDGMKVTIVSSDKDLMQLVGGGIDMLDTMRDLRMDVAHVEEKFGVPPEKVGDVLALMGDAVDNIPGVRGVGPKTATQLIQEYGDVETLIARAGEIKRDKLREMIQSSVDDIRMSRVLVTLKTDWPLAEPIESFALKEPPHEPLAAFFKKHGFRTLLAKLGKHSAEEMSAGRAGAPLPAPDAFSPALLPFEHDTYETVTTLEALDIWIAEAFAAGTVAVDTETDSLDAMRANLVGVSLATAPNRACYIPLGHVAVEGLLGETPVQVDRAEALARLKPLLADPATLKVGQNLKYDMLVLSRLGITIAPFDDTMLISYALDSGKAQENAAPAGHGMDALSVRTLGHTPVAFKTVAGTGKAQVTFDKVPLDAATKYAAEDADCTLRLWQHLKPRLWREKVTRVYETLERPLVPVLMRMERRGIKVDRAALARLSADYAHGLERLEGEIHALAGGPFNVASPRQLGEILFGQMGLQGGKKSGKTGAYSTDVDVLDRLAGEGVPIAQKVLDWRQLAKLKSTYTDTLQEQINPETGRVHTSYALASTTTGRLSSTDPNLQNIPVRTEEGRKIRDAFVPEGGNVLLSADYSQIELRLLAEIAEIPQLRQAFADGLDIHAMTASEMFGVPMAEMTSLVRRQAKAINFGIIYGISAFGLARNLGIDRGAAGDYIKRYFERFPGIRDYMERTKMGAREIGYVETLFGRRIHTPLIKSSNQAERAFGERAAINAPLQGTAADIIRRAMIRIEDALEAEGLSDARMLLQVHDELVFEVPTEKAAAAGAIIKRVMEDACAPVVELAVPLVVEVGTGQNWNAAH</sequence>
<evidence type="ECO:0000256" key="6">
    <source>
        <dbReference type="ARBA" id="ARBA00022695"/>
    </source>
</evidence>
<keyword evidence="6 17" id="KW-0548">Nucleotidyltransferase</keyword>